<dbReference type="AlphaFoldDB" id="H1YAE6"/>
<reference evidence="1" key="1">
    <citation type="submission" date="2011-09" db="EMBL/GenBank/DDBJ databases">
        <title>The permanent draft genome of Mucilaginibacter paludis DSM 18603.</title>
        <authorList>
            <consortium name="US DOE Joint Genome Institute (JGI-PGF)"/>
            <person name="Lucas S."/>
            <person name="Han J."/>
            <person name="Lapidus A."/>
            <person name="Bruce D."/>
            <person name="Goodwin L."/>
            <person name="Pitluck S."/>
            <person name="Peters L."/>
            <person name="Kyrpides N."/>
            <person name="Mavromatis K."/>
            <person name="Ivanova N."/>
            <person name="Mikhailova N."/>
            <person name="Held B."/>
            <person name="Detter J.C."/>
            <person name="Tapia R."/>
            <person name="Han C."/>
            <person name="Land M."/>
            <person name="Hauser L."/>
            <person name="Markowitz V."/>
            <person name="Cheng J.-F."/>
            <person name="Hugenholtz P."/>
            <person name="Woyke T."/>
            <person name="Wu D."/>
            <person name="Tindall B."/>
            <person name="Brambilla E."/>
            <person name="Klenk H.-P."/>
            <person name="Eisen J.A."/>
        </authorList>
    </citation>
    <scope>NUCLEOTIDE SEQUENCE [LARGE SCALE GENOMIC DNA]</scope>
    <source>
        <strain evidence="1">DSM 18603</strain>
    </source>
</reference>
<dbReference type="HOGENOM" id="CLU_141543_0_0_10"/>
<dbReference type="Proteomes" id="UP000002774">
    <property type="component" value="Chromosome"/>
</dbReference>
<sequence>MNLDHYSLFTTDFQDYEFYSSGPKGKIKKVVRYRKIEDDPITYNLAFGDEISGGEISDTIITNNQDRDLVLSTVINTVNTFCDHFGNHFIYAEGSTAVRTRLYQMGIARLYNEISTDFIVWGYRENSWHEFKINVNYEAFLAKRK</sequence>
<dbReference type="STRING" id="714943.Mucpa_2878"/>
<accession>H1YAE6</accession>
<organism evidence="1 2">
    <name type="scientific">Mucilaginibacter paludis DSM 18603</name>
    <dbReference type="NCBI Taxonomy" id="714943"/>
    <lineage>
        <taxon>Bacteria</taxon>
        <taxon>Pseudomonadati</taxon>
        <taxon>Bacteroidota</taxon>
        <taxon>Sphingobacteriia</taxon>
        <taxon>Sphingobacteriales</taxon>
        <taxon>Sphingobacteriaceae</taxon>
        <taxon>Mucilaginibacter</taxon>
    </lineage>
</organism>
<name>H1YAE6_9SPHI</name>
<evidence type="ECO:0000313" key="2">
    <source>
        <dbReference type="Proteomes" id="UP000002774"/>
    </source>
</evidence>
<keyword evidence="2" id="KW-1185">Reference proteome</keyword>
<gene>
    <name evidence="1" type="ORF">Mucpa_2878</name>
</gene>
<proteinExistence type="predicted"/>
<dbReference type="RefSeq" id="WP_008507246.1">
    <property type="nucleotide sequence ID" value="NZ_CM001403.1"/>
</dbReference>
<dbReference type="Pfam" id="PF22028">
    <property type="entry name" value="DUF6934"/>
    <property type="match status" value="1"/>
</dbReference>
<dbReference type="InterPro" id="IPR053865">
    <property type="entry name" value="DUF6934"/>
</dbReference>
<evidence type="ECO:0000313" key="1">
    <source>
        <dbReference type="EMBL" id="EHQ26989.1"/>
    </source>
</evidence>
<dbReference type="EMBL" id="CM001403">
    <property type="protein sequence ID" value="EHQ26989.1"/>
    <property type="molecule type" value="Genomic_DNA"/>
</dbReference>
<protein>
    <submittedName>
        <fullName evidence="1">Uncharacterized protein</fullName>
    </submittedName>
</protein>
<dbReference type="OrthoDB" id="1343312at2"/>
<dbReference type="eggNOG" id="ENOG5032VDA">
    <property type="taxonomic scope" value="Bacteria"/>
</dbReference>